<accession>A0A078GZP1</accession>
<dbReference type="Gramene" id="CDY31920">
    <property type="protein sequence ID" value="CDY31920"/>
    <property type="gene ID" value="GSBRNA2T00050688001"/>
</dbReference>
<dbReference type="PaxDb" id="3708-A0A078GZP1"/>
<evidence type="ECO:0000256" key="1">
    <source>
        <dbReference type="SAM" id="MobiDB-lite"/>
    </source>
</evidence>
<evidence type="ECO:0000313" key="3">
    <source>
        <dbReference type="Proteomes" id="UP000028999"/>
    </source>
</evidence>
<gene>
    <name evidence="2" type="primary">BnaC09g28240D</name>
    <name evidence="2" type="ORF">GSBRNA2T00050688001</name>
</gene>
<dbReference type="PANTHER" id="PTHR47069">
    <property type="match status" value="1"/>
</dbReference>
<dbReference type="AlphaFoldDB" id="A0A078GZP1"/>
<name>A0A078GZP1_BRANA</name>
<proteinExistence type="predicted"/>
<dbReference type="EMBL" id="LK032282">
    <property type="protein sequence ID" value="CDY31920.1"/>
    <property type="molecule type" value="Genomic_DNA"/>
</dbReference>
<organism evidence="2 3">
    <name type="scientific">Brassica napus</name>
    <name type="common">Rape</name>
    <dbReference type="NCBI Taxonomy" id="3708"/>
    <lineage>
        <taxon>Eukaryota</taxon>
        <taxon>Viridiplantae</taxon>
        <taxon>Streptophyta</taxon>
        <taxon>Embryophyta</taxon>
        <taxon>Tracheophyta</taxon>
        <taxon>Spermatophyta</taxon>
        <taxon>Magnoliopsida</taxon>
        <taxon>eudicotyledons</taxon>
        <taxon>Gunneridae</taxon>
        <taxon>Pentapetalae</taxon>
        <taxon>rosids</taxon>
        <taxon>malvids</taxon>
        <taxon>Brassicales</taxon>
        <taxon>Brassicaceae</taxon>
        <taxon>Brassiceae</taxon>
        <taxon>Brassica</taxon>
    </lineage>
</organism>
<dbReference type="PANTHER" id="PTHR47069:SF11">
    <property type="entry name" value="OS04G0275550 PROTEIN"/>
    <property type="match status" value="1"/>
</dbReference>
<dbReference type="Proteomes" id="UP000028999">
    <property type="component" value="Unassembled WGS sequence"/>
</dbReference>
<dbReference type="OrthoDB" id="1051277at2759"/>
<keyword evidence="3" id="KW-1185">Reference proteome</keyword>
<protein>
    <submittedName>
        <fullName evidence="2">BnaC09g28240D protein</fullName>
    </submittedName>
</protein>
<feature type="compositionally biased region" description="Polar residues" evidence="1">
    <location>
        <begin position="68"/>
        <end position="77"/>
    </location>
</feature>
<evidence type="ECO:0000313" key="2">
    <source>
        <dbReference type="EMBL" id="CDY31920.1"/>
    </source>
</evidence>
<sequence>MTYINVTKNATGLGFTKFGEIDMSADWWDQQIKACPESTKLRVHPLRDIPLLYSLYLKVTILVSEGWQHQQGPSQLPQRIESEEEEYDDISSPINMPEDSQKTHQMHSTKGAHQEKPSRTKSSRKRPNLDHWDRITNTLENQERFWSAGRQTFDSFNPFNTAICTEELLKLSTLDQEIELYWASLDYLASNENGRQIFMTLPDEKQKVKYLERATGKMN</sequence>
<feature type="region of interest" description="Disordered" evidence="1">
    <location>
        <begin position="68"/>
        <end position="131"/>
    </location>
</feature>
<reference evidence="2 3" key="1">
    <citation type="journal article" date="2014" name="Science">
        <title>Plant genetics. Early allopolyploid evolution in the post-Neolithic Brassica napus oilseed genome.</title>
        <authorList>
            <person name="Chalhoub B."/>
            <person name="Denoeud F."/>
            <person name="Liu S."/>
            <person name="Parkin I.A."/>
            <person name="Tang H."/>
            <person name="Wang X."/>
            <person name="Chiquet J."/>
            <person name="Belcram H."/>
            <person name="Tong C."/>
            <person name="Samans B."/>
            <person name="Correa M."/>
            <person name="Da Silva C."/>
            <person name="Just J."/>
            <person name="Falentin C."/>
            <person name="Koh C.S."/>
            <person name="Le Clainche I."/>
            <person name="Bernard M."/>
            <person name="Bento P."/>
            <person name="Noel B."/>
            <person name="Labadie K."/>
            <person name="Alberti A."/>
            <person name="Charles M."/>
            <person name="Arnaud D."/>
            <person name="Guo H."/>
            <person name="Daviaud C."/>
            <person name="Alamery S."/>
            <person name="Jabbari K."/>
            <person name="Zhao M."/>
            <person name="Edger P.P."/>
            <person name="Chelaifa H."/>
            <person name="Tack D."/>
            <person name="Lassalle G."/>
            <person name="Mestiri I."/>
            <person name="Schnel N."/>
            <person name="Le Paslier M.C."/>
            <person name="Fan G."/>
            <person name="Renault V."/>
            <person name="Bayer P.E."/>
            <person name="Golicz A.A."/>
            <person name="Manoli S."/>
            <person name="Lee T.H."/>
            <person name="Thi V.H."/>
            <person name="Chalabi S."/>
            <person name="Hu Q."/>
            <person name="Fan C."/>
            <person name="Tollenaere R."/>
            <person name="Lu Y."/>
            <person name="Battail C."/>
            <person name="Shen J."/>
            <person name="Sidebottom C.H."/>
            <person name="Wang X."/>
            <person name="Canaguier A."/>
            <person name="Chauveau A."/>
            <person name="Berard A."/>
            <person name="Deniot G."/>
            <person name="Guan M."/>
            <person name="Liu Z."/>
            <person name="Sun F."/>
            <person name="Lim Y.P."/>
            <person name="Lyons E."/>
            <person name="Town C.D."/>
            <person name="Bancroft I."/>
            <person name="Wang X."/>
            <person name="Meng J."/>
            <person name="Ma J."/>
            <person name="Pires J.C."/>
            <person name="King G.J."/>
            <person name="Brunel D."/>
            <person name="Delourme R."/>
            <person name="Renard M."/>
            <person name="Aury J.M."/>
            <person name="Adams K.L."/>
            <person name="Batley J."/>
            <person name="Snowdon R.J."/>
            <person name="Tost J."/>
            <person name="Edwards D."/>
            <person name="Zhou Y."/>
            <person name="Hua W."/>
            <person name="Sharpe A.G."/>
            <person name="Paterson A.H."/>
            <person name="Guan C."/>
            <person name="Wincker P."/>
        </authorList>
    </citation>
    <scope>NUCLEOTIDE SEQUENCE [LARGE SCALE GENOMIC DNA]</scope>
    <source>
        <strain evidence="3">cv. Darmor-bzh</strain>
    </source>
</reference>